<dbReference type="EMBL" id="KN832984">
    <property type="protein sequence ID" value="KIM85672.1"/>
    <property type="molecule type" value="Genomic_DNA"/>
</dbReference>
<proteinExistence type="predicted"/>
<keyword evidence="2" id="KW-0732">Signal</keyword>
<evidence type="ECO:0000256" key="2">
    <source>
        <dbReference type="SAM" id="SignalP"/>
    </source>
</evidence>
<feature type="chain" id="PRO_5002162485" description="Carbohydrate-binding module family 19 domain-containing protein" evidence="2">
    <location>
        <begin position="20"/>
        <end position="237"/>
    </location>
</feature>
<keyword evidence="4" id="KW-1185">Reference proteome</keyword>
<reference evidence="4" key="2">
    <citation type="submission" date="2015-01" db="EMBL/GenBank/DDBJ databases">
        <title>Evolutionary Origins and Diversification of the Mycorrhizal Mutualists.</title>
        <authorList>
            <consortium name="DOE Joint Genome Institute"/>
            <consortium name="Mycorrhizal Genomics Consortium"/>
            <person name="Kohler A."/>
            <person name="Kuo A."/>
            <person name="Nagy L.G."/>
            <person name="Floudas D."/>
            <person name="Copeland A."/>
            <person name="Barry K.W."/>
            <person name="Cichocki N."/>
            <person name="Veneault-Fourrey C."/>
            <person name="LaButti K."/>
            <person name="Lindquist E.A."/>
            <person name="Lipzen A."/>
            <person name="Lundell T."/>
            <person name="Morin E."/>
            <person name="Murat C."/>
            <person name="Riley R."/>
            <person name="Ohm R."/>
            <person name="Sun H."/>
            <person name="Tunlid A."/>
            <person name="Henrissat B."/>
            <person name="Grigoriev I.V."/>
            <person name="Hibbett D.S."/>
            <person name="Martin F."/>
        </authorList>
    </citation>
    <scope>NUCLEOTIDE SEQUENCE [LARGE SCALE GENOMIC DNA]</scope>
    <source>
        <strain evidence="4">F 1598</strain>
    </source>
</reference>
<organism evidence="3 4">
    <name type="scientific">Piloderma croceum (strain F 1598)</name>
    <dbReference type="NCBI Taxonomy" id="765440"/>
    <lineage>
        <taxon>Eukaryota</taxon>
        <taxon>Fungi</taxon>
        <taxon>Dikarya</taxon>
        <taxon>Basidiomycota</taxon>
        <taxon>Agaricomycotina</taxon>
        <taxon>Agaricomycetes</taxon>
        <taxon>Agaricomycetidae</taxon>
        <taxon>Atheliales</taxon>
        <taxon>Atheliaceae</taxon>
        <taxon>Piloderma</taxon>
    </lineage>
</organism>
<dbReference type="AlphaFoldDB" id="A0A0C3C7N6"/>
<evidence type="ECO:0008006" key="5">
    <source>
        <dbReference type="Google" id="ProtNLM"/>
    </source>
</evidence>
<protein>
    <recommendedName>
        <fullName evidence="5">Carbohydrate-binding module family 19 domain-containing protein</fullName>
    </recommendedName>
</protein>
<dbReference type="Proteomes" id="UP000054166">
    <property type="component" value="Unassembled WGS sequence"/>
</dbReference>
<dbReference type="STRING" id="765440.A0A0C3C7N6"/>
<reference evidence="3 4" key="1">
    <citation type="submission" date="2014-04" db="EMBL/GenBank/DDBJ databases">
        <authorList>
            <consortium name="DOE Joint Genome Institute"/>
            <person name="Kuo A."/>
            <person name="Tarkka M."/>
            <person name="Buscot F."/>
            <person name="Kohler A."/>
            <person name="Nagy L.G."/>
            <person name="Floudas D."/>
            <person name="Copeland A."/>
            <person name="Barry K.W."/>
            <person name="Cichocki N."/>
            <person name="Veneault-Fourrey C."/>
            <person name="LaButti K."/>
            <person name="Lindquist E.A."/>
            <person name="Lipzen A."/>
            <person name="Lundell T."/>
            <person name="Morin E."/>
            <person name="Murat C."/>
            <person name="Sun H."/>
            <person name="Tunlid A."/>
            <person name="Henrissat B."/>
            <person name="Grigoriev I.V."/>
            <person name="Hibbett D.S."/>
            <person name="Martin F."/>
            <person name="Nordberg H.P."/>
            <person name="Cantor M.N."/>
            <person name="Hua S.X."/>
        </authorList>
    </citation>
    <scope>NUCLEOTIDE SEQUENCE [LARGE SCALE GENOMIC DNA]</scope>
    <source>
        <strain evidence="3 4">F 1598</strain>
    </source>
</reference>
<sequence>MLSAIFLVSLISLSLLVLSAPTSFDSSTLLQNGQAAQQLNAEFFNLKVTDSCNTGDTACISGLTAQCTNGAWQTQKCPGGTRECFALPSVKNNGTFIACTSEANALSLIGATGVQGGLASNTTSTDGGDSANGSGAVTLTIVLTPGSTASLPPTTATINPADASSLVSNLSAGGTGSTVSIATSSVPSSSASTPSGNASQSPILLTDSPVSPTSTTSASNTTSASSTPTTSSADSSY</sequence>
<name>A0A0C3C7N6_PILCF</name>
<dbReference type="InParanoid" id="A0A0C3C7N6"/>
<evidence type="ECO:0000256" key="1">
    <source>
        <dbReference type="SAM" id="MobiDB-lite"/>
    </source>
</evidence>
<gene>
    <name evidence="3" type="ORF">PILCRDRAFT_816873</name>
</gene>
<dbReference type="OrthoDB" id="2802667at2759"/>
<feature type="region of interest" description="Disordered" evidence="1">
    <location>
        <begin position="179"/>
        <end position="237"/>
    </location>
</feature>
<dbReference type="HOGENOM" id="CLU_082173_0_0_1"/>
<feature type="signal peptide" evidence="2">
    <location>
        <begin position="1"/>
        <end position="19"/>
    </location>
</feature>
<evidence type="ECO:0000313" key="3">
    <source>
        <dbReference type="EMBL" id="KIM85672.1"/>
    </source>
</evidence>
<evidence type="ECO:0000313" key="4">
    <source>
        <dbReference type="Proteomes" id="UP000054166"/>
    </source>
</evidence>
<accession>A0A0C3C7N6</accession>